<dbReference type="Proteomes" id="UP000649753">
    <property type="component" value="Unassembled WGS sequence"/>
</dbReference>
<gene>
    <name evidence="2" type="ORF">H4W31_001270</name>
</gene>
<feature type="transmembrane region" description="Helical" evidence="1">
    <location>
        <begin position="65"/>
        <end position="84"/>
    </location>
</feature>
<evidence type="ECO:0000256" key="1">
    <source>
        <dbReference type="SAM" id="Phobius"/>
    </source>
</evidence>
<keyword evidence="3" id="KW-1185">Reference proteome</keyword>
<dbReference type="EMBL" id="JADBEB010000001">
    <property type="protein sequence ID" value="MBE1485632.1"/>
    <property type="molecule type" value="Genomic_DNA"/>
</dbReference>
<sequence>MTVTAADNRARSVVTGGSRIDRSAPAPLPASSTPTRSGLFGVRAGQIVAAQVAIALLIAASDYGALAVVGAALVAAVLVLLTWIRLRRRWLFEWISIGMRYSSRQRNLPPSAAPEKLLDLVNPGATVVPADLAGDAASMISDAYGLTAVLELGDQVGMLTDASQTLLSPASLLPAPSAETPPMRVQLLLTGAPAPTLSAGGGTPATSYRQLTDGRLLGHERALLAVRVLRADGWSDEDLRRALSSAVRKVRRRLAPVPTRALGERAALGVLAETVHHDGAQPGRENWQGVQLGGLVQSTFRLRRWPDLRTEAGRRFVPRLLALPATATTVSVSAGPWAGAGTDNIRVDVTVRLAADSAAALTTAVQALRRMLAAEHAGARRLDGEQLDGIAATLPLGVLGAGPTAPAPATTLPASSVDALDLSIGSAGLMIGANRHGSAVVARLFRAETTRVVLIGGVRAAQLIALRAMALGARIVVQTARPRAWEPFVRGASGPGAPIAVIPPGRPVGGAPGTQLQPLLVVVDVGPVAADSQPGPGWQASLVVRDELAPVDVDAVSRADLVVLQPLRPHEAQLAGMALGLGDSADWLTRIRADMVGVINRRVLRWALLSATPIETQLIGPPARF</sequence>
<organism evidence="2 3">
    <name type="scientific">Plantactinospora soyae</name>
    <dbReference type="NCBI Taxonomy" id="1544732"/>
    <lineage>
        <taxon>Bacteria</taxon>
        <taxon>Bacillati</taxon>
        <taxon>Actinomycetota</taxon>
        <taxon>Actinomycetes</taxon>
        <taxon>Micromonosporales</taxon>
        <taxon>Micromonosporaceae</taxon>
        <taxon>Plantactinospora</taxon>
    </lineage>
</organism>
<dbReference type="AlphaFoldDB" id="A0A927M005"/>
<dbReference type="NCBIfam" id="TIGR03923">
    <property type="entry name" value="T7SS_EccE"/>
    <property type="match status" value="1"/>
</dbReference>
<dbReference type="InterPro" id="IPR021368">
    <property type="entry name" value="T7SS_EccE"/>
</dbReference>
<keyword evidence="1" id="KW-1133">Transmembrane helix</keyword>
<protein>
    <submittedName>
        <fullName evidence="2">Type VII secretion protein EccE</fullName>
    </submittedName>
</protein>
<keyword evidence="1" id="KW-0472">Membrane</keyword>
<name>A0A927M005_9ACTN</name>
<dbReference type="RefSeq" id="WP_318783050.1">
    <property type="nucleotide sequence ID" value="NZ_JADBEB010000001.1"/>
</dbReference>
<proteinExistence type="predicted"/>
<evidence type="ECO:0000313" key="2">
    <source>
        <dbReference type="EMBL" id="MBE1485632.1"/>
    </source>
</evidence>
<comment type="caution">
    <text evidence="2">The sequence shown here is derived from an EMBL/GenBank/DDBJ whole genome shotgun (WGS) entry which is preliminary data.</text>
</comment>
<accession>A0A927M005</accession>
<reference evidence="2" key="1">
    <citation type="submission" date="2020-10" db="EMBL/GenBank/DDBJ databases">
        <title>Sequencing the genomes of 1000 actinobacteria strains.</title>
        <authorList>
            <person name="Klenk H.-P."/>
        </authorList>
    </citation>
    <scope>NUCLEOTIDE SEQUENCE</scope>
    <source>
        <strain evidence="2">DSM 46832</strain>
    </source>
</reference>
<keyword evidence="1" id="KW-0812">Transmembrane</keyword>
<evidence type="ECO:0000313" key="3">
    <source>
        <dbReference type="Proteomes" id="UP000649753"/>
    </source>
</evidence>